<dbReference type="AlphaFoldDB" id="T4ZX10"/>
<keyword evidence="4" id="KW-0949">S-adenosyl-L-methionine</keyword>
<evidence type="ECO:0000256" key="4">
    <source>
        <dbReference type="ARBA" id="ARBA00022691"/>
    </source>
</evidence>
<dbReference type="InterPro" id="IPR029063">
    <property type="entry name" value="SAM-dependent_MTases_sf"/>
</dbReference>
<evidence type="ECO:0000256" key="2">
    <source>
        <dbReference type="ARBA" id="ARBA00022603"/>
    </source>
</evidence>
<dbReference type="Proteomes" id="UP000019374">
    <property type="component" value="Unassembled WGS sequence"/>
</dbReference>
<organism evidence="6 7">
    <name type="scientific">Ophiocordyceps sinensis (strain Co18 / CGMCC 3.14243)</name>
    <name type="common">Yarsagumba caterpillar fungus</name>
    <name type="synonym">Hirsutella sinensis</name>
    <dbReference type="NCBI Taxonomy" id="911162"/>
    <lineage>
        <taxon>Eukaryota</taxon>
        <taxon>Fungi</taxon>
        <taxon>Dikarya</taxon>
        <taxon>Ascomycota</taxon>
        <taxon>Pezizomycotina</taxon>
        <taxon>Sordariomycetes</taxon>
        <taxon>Hypocreomycetidae</taxon>
        <taxon>Hypocreales</taxon>
        <taxon>Ophiocordycipitaceae</taxon>
        <taxon>Ophiocordyceps</taxon>
    </lineage>
</organism>
<feature type="compositionally biased region" description="Acidic residues" evidence="5">
    <location>
        <begin position="184"/>
        <end position="202"/>
    </location>
</feature>
<dbReference type="OrthoDB" id="2106152at2759"/>
<evidence type="ECO:0000313" key="7">
    <source>
        <dbReference type="Proteomes" id="UP000019374"/>
    </source>
</evidence>
<keyword evidence="3" id="KW-0808">Transferase</keyword>
<dbReference type="InterPro" id="IPR019410">
    <property type="entry name" value="Methyltransf_16"/>
</dbReference>
<sequence>MDDYGMMSLMEDPEGYYPPSPPPTKQVYTMRGGKAVTLHLVGHSPTEAHHLWNGAQFVADYLDEEPGRVRGKAVLELGAAAGLPSLVAGILGARRVVMTDFPDPELVANMHKNIDEQPKLFCQQEAIHPELVANMHKNIDECDGTVEPRGSIARTVQAAGFVWGAEPGPLLARLRDGEQGGEQGQDEDEDEDSGEQNDDDGGGEQHKDDDDDDARVDRGRPRTGGASKFDVLVLADLLFRHSEHGALVKTIKETMRPCRASAAYVFFTSYRPWKQDLDMGFFDVARAAGLEVEQVAERKLERPLFAGDPGDVEVQKTVRGFVVRWPEGGDVILHGNGTLSLTEEKGAIEHIQS</sequence>
<accession>T4ZX10</accession>
<dbReference type="Pfam" id="PF10294">
    <property type="entry name" value="Methyltransf_16"/>
    <property type="match status" value="1"/>
</dbReference>
<dbReference type="EMBL" id="KE657490">
    <property type="protein sequence ID" value="EQK97654.1"/>
    <property type="molecule type" value="Genomic_DNA"/>
</dbReference>
<keyword evidence="2" id="KW-0489">Methyltransferase</keyword>
<evidence type="ECO:0000256" key="1">
    <source>
        <dbReference type="ARBA" id="ARBA00022490"/>
    </source>
</evidence>
<proteinExistence type="predicted"/>
<name>T4ZX10_OPHSC</name>
<keyword evidence="1" id="KW-0963">Cytoplasm</keyword>
<keyword evidence="6" id="KW-0223">Dioxygenase</keyword>
<dbReference type="SUPFAM" id="SSF53335">
    <property type="entry name" value="S-adenosyl-L-methionine-dependent methyltransferases"/>
    <property type="match status" value="1"/>
</dbReference>
<gene>
    <name evidence="6" type="ORF">OCS_06634</name>
</gene>
<dbReference type="PANTHER" id="PTHR14614">
    <property type="entry name" value="HEPATOCELLULAR CARCINOMA-ASSOCIATED ANTIGEN"/>
    <property type="match status" value="1"/>
</dbReference>
<evidence type="ECO:0000256" key="5">
    <source>
        <dbReference type="SAM" id="MobiDB-lite"/>
    </source>
</evidence>
<dbReference type="GO" id="GO:0008757">
    <property type="term" value="F:S-adenosylmethionine-dependent methyltransferase activity"/>
    <property type="evidence" value="ECO:0007669"/>
    <property type="project" value="UniProtKB-ARBA"/>
</dbReference>
<evidence type="ECO:0000313" key="6">
    <source>
        <dbReference type="EMBL" id="EQK97654.1"/>
    </source>
</evidence>
<dbReference type="GO" id="GO:0032259">
    <property type="term" value="P:methylation"/>
    <property type="evidence" value="ECO:0007669"/>
    <property type="project" value="UniProtKB-KW"/>
</dbReference>
<dbReference type="InterPro" id="IPR025784">
    <property type="entry name" value="EFM7"/>
</dbReference>
<dbReference type="PANTHER" id="PTHR14614:SF10">
    <property type="entry name" value="PROTEIN N-TERMINAL AND LYSINE N-METHYLTRANSFERASE EFM7"/>
    <property type="match status" value="1"/>
</dbReference>
<protein>
    <submittedName>
        <fullName evidence="6">Phytanoyl-CoA dioxygenase</fullName>
    </submittedName>
</protein>
<dbReference type="HOGENOM" id="CLU_032409_0_0_1"/>
<feature type="region of interest" description="Disordered" evidence="5">
    <location>
        <begin position="171"/>
        <end position="222"/>
    </location>
</feature>
<dbReference type="Gene3D" id="3.40.50.150">
    <property type="entry name" value="Vaccinia Virus protein VP39"/>
    <property type="match status" value="1"/>
</dbReference>
<dbReference type="eggNOG" id="KOG2920">
    <property type="taxonomic scope" value="Eukaryota"/>
</dbReference>
<dbReference type="PROSITE" id="PS51560">
    <property type="entry name" value="SAM_MT_NNT1"/>
    <property type="match status" value="1"/>
</dbReference>
<evidence type="ECO:0000256" key="3">
    <source>
        <dbReference type="ARBA" id="ARBA00022679"/>
    </source>
</evidence>
<dbReference type="GO" id="GO:0051213">
    <property type="term" value="F:dioxygenase activity"/>
    <property type="evidence" value="ECO:0007669"/>
    <property type="project" value="UniProtKB-KW"/>
</dbReference>
<dbReference type="GO" id="GO:0005737">
    <property type="term" value="C:cytoplasm"/>
    <property type="evidence" value="ECO:0007669"/>
    <property type="project" value="TreeGrafter"/>
</dbReference>
<keyword evidence="6" id="KW-0560">Oxidoreductase</keyword>
<reference evidence="6 7" key="1">
    <citation type="journal article" date="2013" name="Chin. Sci. Bull.">
        <title>Genome survey uncovers the secrets of sex and lifestyle in caterpillar fungus.</title>
        <authorList>
            <person name="Hu X."/>
            <person name="Zhang Y."/>
            <person name="Xiao G."/>
            <person name="Zheng P."/>
            <person name="Xia Y."/>
            <person name="Zhang X."/>
            <person name="St Leger R.J."/>
            <person name="Liu X."/>
            <person name="Wang C."/>
        </authorList>
    </citation>
    <scope>NUCLEOTIDE SEQUENCE [LARGE SCALE GENOMIC DNA]</scope>
    <source>
        <strain evidence="7">Co18 / CGMCC 3.14243</strain>
        <tissue evidence="6">Fruit-body</tissue>
    </source>
</reference>